<dbReference type="EMBL" id="KQ965799">
    <property type="protein sequence ID" value="KXS11621.1"/>
    <property type="molecule type" value="Genomic_DNA"/>
</dbReference>
<feature type="compositionally biased region" description="Low complexity" evidence="1">
    <location>
        <begin position="707"/>
        <end position="718"/>
    </location>
</feature>
<feature type="compositionally biased region" description="Low complexity" evidence="1">
    <location>
        <begin position="19"/>
        <end position="35"/>
    </location>
</feature>
<sequence length="763" mass="77250">MQSSKHTKLQAMTKSNTLRVATRPNAPRATTAPGAVQGGGSGRPARTQRKAALKCIERNKAISRQETLPMSAQRTRKANRRAVAATLAAPSSRTPRTRAPVHQTGSLQEDGTQGGLRRSARHQGGRPTAACATRAEDAQGHSVDVPTRQRRRGAAERPGAGGDRGSQGSASHSNPTTLAATSRGDRRRTRRQEPRGESGELGRQPNSAEEMDRDETALVQESGSNSGSGAPLLVGRNRGSGVEVAMAGGVVEGNVVVGRGVEVDAVASGGVEAAVVEAATVVGGGAEVEVDGGAAVEVVIGGGEDGVLAGGDANEGVGGGLEEDTVVGGGVEATVVGDDVEVAAVVGGGAEVDVEGGATTEVVTGGGEDGVVDVGDATEGVDGSGEGTVVVVSGGGDGVEGVANAGTLAVDVGDAVMPTVGDAAVVVGGNVDVASAAEGGGDAGEENGDGNGTTRSCDKGKAWDREWVDGPRGQANAGSSSGAPKESSLSARELRMQLNPSSYGFESGTLPPRPISTSSSDFFQDARARLLPVMKRRLKKEKMWMATHSSSDKKYGTHAKILTKLRKLLPWTIKDFRENFGLLFDGKNVVLLERATTVPEAIQGEAADAGPAAGPPEEVDDVDSNLSHWGEDHTDDGSVVGSDGSNSEDLPTEVSAGHVADQNATDGPAEDQSASGDAFLTVPLVYGALAAILALVNTGLQGTTAVDPAPVAANDPNAGTPGVDDDVDSTLSGSDNRNPDDDDIFDWGAYYSGDRSGGSSADS</sequence>
<evidence type="ECO:0000256" key="1">
    <source>
        <dbReference type="SAM" id="MobiDB-lite"/>
    </source>
</evidence>
<feature type="compositionally biased region" description="Polar residues" evidence="1">
    <location>
        <begin position="62"/>
        <end position="73"/>
    </location>
</feature>
<proteinExistence type="predicted"/>
<reference evidence="2 3" key="1">
    <citation type="journal article" date="2015" name="Genome Biol. Evol.">
        <title>Phylogenomic analyses indicate that early fungi evolved digesting cell walls of algal ancestors of land plants.</title>
        <authorList>
            <person name="Chang Y."/>
            <person name="Wang S."/>
            <person name="Sekimoto S."/>
            <person name="Aerts A.L."/>
            <person name="Choi C."/>
            <person name="Clum A."/>
            <person name="LaButti K.M."/>
            <person name="Lindquist E.A."/>
            <person name="Yee Ngan C."/>
            <person name="Ohm R.A."/>
            <person name="Salamov A.A."/>
            <person name="Grigoriev I.V."/>
            <person name="Spatafora J.W."/>
            <person name="Berbee M.L."/>
        </authorList>
    </citation>
    <scope>NUCLEOTIDE SEQUENCE [LARGE SCALE GENOMIC DNA]</scope>
    <source>
        <strain evidence="2 3">JEL478</strain>
    </source>
</reference>
<feature type="compositionally biased region" description="Basic and acidic residues" evidence="1">
    <location>
        <begin position="456"/>
        <end position="469"/>
    </location>
</feature>
<feature type="region of interest" description="Disordered" evidence="1">
    <location>
        <begin position="607"/>
        <end position="653"/>
    </location>
</feature>
<dbReference type="OMA" id="QTCADEL"/>
<feature type="compositionally biased region" description="Basic and acidic residues" evidence="1">
    <location>
        <begin position="191"/>
        <end position="200"/>
    </location>
</feature>
<feature type="region of interest" description="Disordered" evidence="1">
    <location>
        <begin position="1"/>
        <end position="234"/>
    </location>
</feature>
<evidence type="ECO:0000313" key="3">
    <source>
        <dbReference type="Proteomes" id="UP000070544"/>
    </source>
</evidence>
<dbReference type="AlphaFoldDB" id="A0A139A499"/>
<dbReference type="Proteomes" id="UP000070544">
    <property type="component" value="Unassembled WGS sequence"/>
</dbReference>
<accession>A0A139A499</accession>
<gene>
    <name evidence="2" type="ORF">M427DRAFT_46997</name>
</gene>
<feature type="compositionally biased region" description="Polar residues" evidence="1">
    <location>
        <begin position="476"/>
        <end position="490"/>
    </location>
</feature>
<protein>
    <submittedName>
        <fullName evidence="2">Uncharacterized protein</fullName>
    </submittedName>
</protein>
<name>A0A139A499_GONPJ</name>
<feature type="compositionally biased region" description="Polar residues" evidence="1">
    <location>
        <begin position="219"/>
        <end position="228"/>
    </location>
</feature>
<keyword evidence="3" id="KW-1185">Reference proteome</keyword>
<feature type="compositionally biased region" description="Polar residues" evidence="1">
    <location>
        <begin position="166"/>
        <end position="180"/>
    </location>
</feature>
<organism evidence="2 3">
    <name type="scientific">Gonapodya prolifera (strain JEL478)</name>
    <name type="common">Monoblepharis prolifera</name>
    <dbReference type="NCBI Taxonomy" id="1344416"/>
    <lineage>
        <taxon>Eukaryota</taxon>
        <taxon>Fungi</taxon>
        <taxon>Fungi incertae sedis</taxon>
        <taxon>Chytridiomycota</taxon>
        <taxon>Chytridiomycota incertae sedis</taxon>
        <taxon>Monoblepharidomycetes</taxon>
        <taxon>Monoblepharidales</taxon>
        <taxon>Gonapodyaceae</taxon>
        <taxon>Gonapodya</taxon>
    </lineage>
</organism>
<feature type="compositionally biased region" description="Low complexity" evidence="1">
    <location>
        <begin position="746"/>
        <end position="763"/>
    </location>
</feature>
<evidence type="ECO:0000313" key="2">
    <source>
        <dbReference type="EMBL" id="KXS11621.1"/>
    </source>
</evidence>
<feature type="compositionally biased region" description="Polar residues" evidence="1">
    <location>
        <begin position="9"/>
        <end position="18"/>
    </location>
</feature>
<feature type="compositionally biased region" description="Low complexity" evidence="1">
    <location>
        <begin position="607"/>
        <end position="616"/>
    </location>
</feature>
<feature type="region of interest" description="Disordered" evidence="1">
    <location>
        <begin position="707"/>
        <end position="763"/>
    </location>
</feature>
<feature type="region of interest" description="Disordered" evidence="1">
    <location>
        <begin position="437"/>
        <end position="490"/>
    </location>
</feature>